<evidence type="ECO:0000313" key="9">
    <source>
        <dbReference type="Proteomes" id="UP001295423"/>
    </source>
</evidence>
<evidence type="ECO:0000313" key="8">
    <source>
        <dbReference type="EMBL" id="CAJ1954126.1"/>
    </source>
</evidence>
<dbReference type="Gene3D" id="1.25.40.10">
    <property type="entry name" value="Tetratricopeptide repeat domain"/>
    <property type="match status" value="1"/>
</dbReference>
<evidence type="ECO:0000256" key="3">
    <source>
        <dbReference type="ARBA" id="ARBA00022833"/>
    </source>
</evidence>
<dbReference type="SUPFAM" id="SSF48452">
    <property type="entry name" value="TPR-like"/>
    <property type="match status" value="1"/>
</dbReference>
<evidence type="ECO:0000256" key="4">
    <source>
        <dbReference type="PROSITE-ProRule" id="PRU00134"/>
    </source>
</evidence>
<sequence>MKYKSEVCPYTKSLQSCIACDACGIPNPPSRCATCQMTYYCHEACAKNHWQVHKSYCKSPKDILQQSNLILAVECKSGNDKVSPSKEPYSHSVKPSGETSTTPESTNISCDMCKIECKAPLYNYKTSDSDVPCCDLRFCLSCINHYETISTSLVTSSSSSNSSSNANPKCPCCRSTEEPNADVANDNDGENASTDKRKFQLLQAALWAAKAASASFLIESDGTLANEKFRRQPHQHPLLVKYANKGLDFVETLLDEDSSNTAAKVLQGRILGLIGAPDLGLTLLKEAVTKLFKSSSSTSVPVDQQKKVDELMEQVKQHMMVAEMEQAEALLEEIQNMREQKFVLFVQPNDIMEVRLTIARLELQNKDFVACLAALKEIVAIASSEEEEEDGSSSAASSLTPDQLLNAYLLFAKCFVEMKQYDKALEASKLAIGMNRHYPRVYKELVEARYAKGEVELAKGAAGRAVLYETPWDEQMKRSVQQTYADLFGDPIYTEA</sequence>
<evidence type="ECO:0000259" key="6">
    <source>
        <dbReference type="PROSITE" id="PS50089"/>
    </source>
</evidence>
<comment type="caution">
    <text evidence="8">The sequence shown here is derived from an EMBL/GenBank/DDBJ whole genome shotgun (WGS) entry which is preliminary data.</text>
</comment>
<evidence type="ECO:0000256" key="5">
    <source>
        <dbReference type="SAM" id="MobiDB-lite"/>
    </source>
</evidence>
<evidence type="ECO:0000256" key="1">
    <source>
        <dbReference type="ARBA" id="ARBA00022723"/>
    </source>
</evidence>
<dbReference type="PROSITE" id="PS50089">
    <property type="entry name" value="ZF_RING_2"/>
    <property type="match status" value="1"/>
</dbReference>
<keyword evidence="1" id="KW-0479">Metal-binding</keyword>
<reference evidence="8" key="1">
    <citation type="submission" date="2023-08" db="EMBL/GenBank/DDBJ databases">
        <authorList>
            <person name="Audoor S."/>
            <person name="Bilcke G."/>
        </authorList>
    </citation>
    <scope>NUCLEOTIDE SEQUENCE</scope>
</reference>
<dbReference type="EMBL" id="CAKOGP040001858">
    <property type="protein sequence ID" value="CAJ1954126.1"/>
    <property type="molecule type" value="Genomic_DNA"/>
</dbReference>
<dbReference type="AlphaFoldDB" id="A0AAD2PV68"/>
<evidence type="ECO:0000259" key="7">
    <source>
        <dbReference type="PROSITE" id="PS50865"/>
    </source>
</evidence>
<feature type="domain" description="MYND-type" evidence="7">
    <location>
        <begin position="20"/>
        <end position="57"/>
    </location>
</feature>
<dbReference type="Gene3D" id="6.10.140.2220">
    <property type="match status" value="1"/>
</dbReference>
<protein>
    <recommendedName>
        <fullName evidence="10">MYND-type domain-containing protein</fullName>
    </recommendedName>
</protein>
<accession>A0AAD2PV68</accession>
<dbReference type="InterPro" id="IPR002893">
    <property type="entry name" value="Znf_MYND"/>
</dbReference>
<gene>
    <name evidence="8" type="ORF">CYCCA115_LOCUS14721</name>
</gene>
<dbReference type="Pfam" id="PF01753">
    <property type="entry name" value="zf-MYND"/>
    <property type="match status" value="1"/>
</dbReference>
<dbReference type="SUPFAM" id="SSF144232">
    <property type="entry name" value="HIT/MYND zinc finger-like"/>
    <property type="match status" value="1"/>
</dbReference>
<dbReference type="Proteomes" id="UP001295423">
    <property type="component" value="Unassembled WGS sequence"/>
</dbReference>
<evidence type="ECO:0008006" key="10">
    <source>
        <dbReference type="Google" id="ProtNLM"/>
    </source>
</evidence>
<feature type="domain" description="RING-type" evidence="6">
    <location>
        <begin position="110"/>
        <end position="174"/>
    </location>
</feature>
<evidence type="ECO:0000256" key="2">
    <source>
        <dbReference type="ARBA" id="ARBA00022771"/>
    </source>
</evidence>
<feature type="compositionally biased region" description="Low complexity" evidence="5">
    <location>
        <begin position="95"/>
        <end position="105"/>
    </location>
</feature>
<organism evidence="8 9">
    <name type="scientific">Cylindrotheca closterium</name>
    <dbReference type="NCBI Taxonomy" id="2856"/>
    <lineage>
        <taxon>Eukaryota</taxon>
        <taxon>Sar</taxon>
        <taxon>Stramenopiles</taxon>
        <taxon>Ochrophyta</taxon>
        <taxon>Bacillariophyta</taxon>
        <taxon>Bacillariophyceae</taxon>
        <taxon>Bacillariophycidae</taxon>
        <taxon>Bacillariales</taxon>
        <taxon>Bacillariaceae</taxon>
        <taxon>Cylindrotheca</taxon>
    </lineage>
</organism>
<keyword evidence="3" id="KW-0862">Zinc</keyword>
<name>A0AAD2PV68_9STRA</name>
<keyword evidence="9" id="KW-1185">Reference proteome</keyword>
<dbReference type="InterPro" id="IPR011990">
    <property type="entry name" value="TPR-like_helical_dom_sf"/>
</dbReference>
<keyword evidence="2 4" id="KW-0863">Zinc-finger</keyword>
<dbReference type="GO" id="GO:0008270">
    <property type="term" value="F:zinc ion binding"/>
    <property type="evidence" value="ECO:0007669"/>
    <property type="project" value="UniProtKB-KW"/>
</dbReference>
<proteinExistence type="predicted"/>
<feature type="region of interest" description="Disordered" evidence="5">
    <location>
        <begin position="78"/>
        <end position="105"/>
    </location>
</feature>
<dbReference type="InterPro" id="IPR001841">
    <property type="entry name" value="Znf_RING"/>
</dbReference>
<dbReference type="PROSITE" id="PS50865">
    <property type="entry name" value="ZF_MYND_2"/>
    <property type="match status" value="1"/>
</dbReference>